<comment type="caution">
    <text evidence="2">The sequence shown here is derived from an EMBL/GenBank/DDBJ whole genome shotgun (WGS) entry which is preliminary data.</text>
</comment>
<organism evidence="2 3">
    <name type="scientific">Takifugu bimaculatus</name>
    <dbReference type="NCBI Taxonomy" id="433685"/>
    <lineage>
        <taxon>Eukaryota</taxon>
        <taxon>Metazoa</taxon>
        <taxon>Chordata</taxon>
        <taxon>Craniata</taxon>
        <taxon>Vertebrata</taxon>
        <taxon>Euteleostomi</taxon>
        <taxon>Actinopterygii</taxon>
        <taxon>Neopterygii</taxon>
        <taxon>Teleostei</taxon>
        <taxon>Neoteleostei</taxon>
        <taxon>Acanthomorphata</taxon>
        <taxon>Eupercaria</taxon>
        <taxon>Tetraodontiformes</taxon>
        <taxon>Tetradontoidea</taxon>
        <taxon>Tetraodontidae</taxon>
        <taxon>Takifugu</taxon>
    </lineage>
</organism>
<reference evidence="2 3" key="1">
    <citation type="submission" date="2019-04" db="EMBL/GenBank/DDBJ databases">
        <title>The sequence and de novo assembly of Takifugu bimaculatus genome using PacBio and Hi-C technologies.</title>
        <authorList>
            <person name="Xu P."/>
            <person name="Liu B."/>
            <person name="Zhou Z."/>
        </authorList>
    </citation>
    <scope>NUCLEOTIDE SEQUENCE [LARGE SCALE GENOMIC DNA]</scope>
    <source>
        <strain evidence="2">TB-2018</strain>
        <tissue evidence="2">Muscle</tissue>
    </source>
</reference>
<gene>
    <name evidence="2" type="ORF">fugu_008286</name>
</gene>
<evidence type="ECO:0000259" key="1">
    <source>
        <dbReference type="PROSITE" id="PS50800"/>
    </source>
</evidence>
<dbReference type="PANTHER" id="PTHR17609">
    <property type="entry name" value="HMG DOMAIN-CONTAINING PROTEIN 3"/>
    <property type="match status" value="1"/>
</dbReference>
<accession>A0A4Z2B212</accession>
<dbReference type="PROSITE" id="PS50800">
    <property type="entry name" value="SAP"/>
    <property type="match status" value="1"/>
</dbReference>
<dbReference type="SUPFAM" id="SSF68906">
    <property type="entry name" value="SAP domain"/>
    <property type="match status" value="1"/>
</dbReference>
<keyword evidence="3" id="KW-1185">Reference proteome</keyword>
<feature type="domain" description="SAP" evidence="1">
    <location>
        <begin position="257"/>
        <end position="291"/>
    </location>
</feature>
<name>A0A4Z2B212_9TELE</name>
<dbReference type="InterPro" id="IPR036361">
    <property type="entry name" value="SAP_dom_sf"/>
</dbReference>
<dbReference type="InterPro" id="IPR039598">
    <property type="entry name" value="HMGXB3"/>
</dbReference>
<protein>
    <recommendedName>
        <fullName evidence="1">SAP domain-containing protein</fullName>
    </recommendedName>
</protein>
<dbReference type="EMBL" id="SWLE01000021">
    <property type="protein sequence ID" value="TNM86015.1"/>
    <property type="molecule type" value="Genomic_DNA"/>
</dbReference>
<dbReference type="AlphaFoldDB" id="A0A4Z2B212"/>
<dbReference type="InterPro" id="IPR003034">
    <property type="entry name" value="SAP_dom"/>
</dbReference>
<dbReference type="Proteomes" id="UP000516260">
    <property type="component" value="Chromosome 8"/>
</dbReference>
<proteinExistence type="predicted"/>
<sequence length="395" mass="44658">MQAMTMFGLFLGISTYRRSCLNCGLMYRYQEWEDGFHNFDDHILLSLHLCLIFRNALQTGVEISKIIQIIEATEGVSFPPEERVLQAYLHFEALSNHDYTYSCVSCGYSPAVVVMDVHKNGVFDVPGELTGHSNVNIIVTLHSYFVVFNLKSCAMNDQLFIYQCATSKALPRTTMVAWTLSLFGVPVATEMISHGFIASGRKNPFVVPLSYHHWSPWIGSHTRRSNLVLNTEFEKNKLPGGSEEDEPVDEERLTDALGNLKVEEVRTLCEQCGVDNHGSKMELVVRLWKKMSNRAIYNKLLEKVWGASGNWAVITCPCGIVYSLKFNLRTESPRDFVDLLLSWKHFPNVTVCDYAGRSGSARQPQAAWNLWPFPRKVTGSDPTEHQAGRQTAAFM</sequence>
<dbReference type="PANTHER" id="PTHR17609:SF3">
    <property type="entry name" value="SAP DOMAIN-CONTAINING PROTEIN"/>
    <property type="match status" value="1"/>
</dbReference>
<evidence type="ECO:0000313" key="2">
    <source>
        <dbReference type="EMBL" id="TNM86015.1"/>
    </source>
</evidence>
<evidence type="ECO:0000313" key="3">
    <source>
        <dbReference type="Proteomes" id="UP000516260"/>
    </source>
</evidence>